<dbReference type="InterPro" id="IPR020894">
    <property type="entry name" value="Cadherin_CS"/>
</dbReference>
<evidence type="ECO:0000259" key="7">
    <source>
        <dbReference type="PROSITE" id="PS50268"/>
    </source>
</evidence>
<dbReference type="PROSITE" id="PS00232">
    <property type="entry name" value="CADHERIN_1"/>
    <property type="match status" value="1"/>
</dbReference>
<accession>A0A1I8G6Z8</accession>
<dbReference type="CDD" id="cd11304">
    <property type="entry name" value="Cadherin_repeat"/>
    <property type="match status" value="1"/>
</dbReference>
<feature type="signal peptide" evidence="6">
    <location>
        <begin position="1"/>
        <end position="26"/>
    </location>
</feature>
<keyword evidence="2" id="KW-0677">Repeat</keyword>
<evidence type="ECO:0000313" key="9">
    <source>
        <dbReference type="WBParaSite" id="maker-uti_cns_0000962-snap-gene-0.6-mRNA-1"/>
    </source>
</evidence>
<dbReference type="GO" id="GO:0005509">
    <property type="term" value="F:calcium ion binding"/>
    <property type="evidence" value="ECO:0007669"/>
    <property type="project" value="UniProtKB-UniRule"/>
</dbReference>
<dbReference type="SUPFAM" id="SSF49313">
    <property type="entry name" value="Cadherin-like"/>
    <property type="match status" value="1"/>
</dbReference>
<feature type="domain" description="Cadherin" evidence="7">
    <location>
        <begin position="52"/>
        <end position="159"/>
    </location>
</feature>
<dbReference type="WBParaSite" id="maker-uti_cns_0005505-snap-gene-0.6-mRNA-1">
    <property type="protein sequence ID" value="maker-uti_cns_0005505-snap-gene-0.6-mRNA-1"/>
    <property type="gene ID" value="maker-uti_cns_0005505-snap-gene-0.6"/>
</dbReference>
<comment type="subcellular location">
    <subcellularLocation>
        <location evidence="1">Membrane</location>
    </subcellularLocation>
</comment>
<evidence type="ECO:0000256" key="2">
    <source>
        <dbReference type="ARBA" id="ARBA00022737"/>
    </source>
</evidence>
<dbReference type="PROSITE" id="PS50268">
    <property type="entry name" value="CADHERIN_2"/>
    <property type="match status" value="1"/>
</dbReference>
<proteinExistence type="predicted"/>
<keyword evidence="3 5" id="KW-0106">Calcium</keyword>
<dbReference type="WBParaSite" id="maker-uti_cns_0011635-snap-gene-0.2-mRNA-1">
    <property type="protein sequence ID" value="maker-uti_cns_0011635-snap-gene-0.2-mRNA-1"/>
    <property type="gene ID" value="maker-uti_cns_0011635-snap-gene-0.2"/>
</dbReference>
<dbReference type="WBParaSite" id="maker-uti_cns_0000962-snap-gene-0.6-mRNA-1">
    <property type="protein sequence ID" value="maker-uti_cns_0000962-snap-gene-0.6-mRNA-1"/>
    <property type="gene ID" value="maker-uti_cns_0000962-snap-gene-0.6"/>
</dbReference>
<dbReference type="AlphaFoldDB" id="A0A1I8G6Z8"/>
<evidence type="ECO:0000256" key="5">
    <source>
        <dbReference type="PROSITE-ProRule" id="PRU00043"/>
    </source>
</evidence>
<evidence type="ECO:0000313" key="8">
    <source>
        <dbReference type="Proteomes" id="UP000095280"/>
    </source>
</evidence>
<reference evidence="9 10" key="1">
    <citation type="submission" date="2016-11" db="UniProtKB">
        <authorList>
            <consortium name="WormBaseParasite"/>
        </authorList>
    </citation>
    <scope>IDENTIFICATION</scope>
</reference>
<dbReference type="PRINTS" id="PR00205">
    <property type="entry name" value="CADHERIN"/>
</dbReference>
<name>A0A1I8G6Z8_9PLAT</name>
<evidence type="ECO:0000256" key="4">
    <source>
        <dbReference type="ARBA" id="ARBA00023136"/>
    </source>
</evidence>
<evidence type="ECO:0000256" key="1">
    <source>
        <dbReference type="ARBA" id="ARBA00004370"/>
    </source>
</evidence>
<feature type="chain" id="PRO_5009845610" evidence="6">
    <location>
        <begin position="27"/>
        <end position="169"/>
    </location>
</feature>
<evidence type="ECO:0000256" key="6">
    <source>
        <dbReference type="SAM" id="SignalP"/>
    </source>
</evidence>
<dbReference type="InterPro" id="IPR002126">
    <property type="entry name" value="Cadherin-like_dom"/>
</dbReference>
<protein>
    <submittedName>
        <fullName evidence="9 10">Cadherin domain-containing protein</fullName>
    </submittedName>
</protein>
<keyword evidence="4" id="KW-0472">Membrane</keyword>
<evidence type="ECO:0000256" key="3">
    <source>
        <dbReference type="ARBA" id="ARBA00022837"/>
    </source>
</evidence>
<dbReference type="Proteomes" id="UP000095280">
    <property type="component" value="Unplaced"/>
</dbReference>
<dbReference type="GO" id="GO:0005886">
    <property type="term" value="C:plasma membrane"/>
    <property type="evidence" value="ECO:0007669"/>
    <property type="project" value="InterPro"/>
</dbReference>
<keyword evidence="6" id="KW-0732">Signal</keyword>
<sequence>MIQQILKQPGTVLAIIWLSLVQPGFGNLPPAVSRCENLNSTYVTLPGGEDCSGSSYIIYFKEEIPSGVPLMRIVAADADGDSVSMQLVGADQATYFFRLTSDSASRTAVLYSSGRLDAESYNKISMELQITLNDGNLNIISKLFNPVIITDINDNKPEFLLQPYRWEIP</sequence>
<dbReference type="Gene3D" id="2.60.40.60">
    <property type="entry name" value="Cadherins"/>
    <property type="match status" value="1"/>
</dbReference>
<evidence type="ECO:0000313" key="10">
    <source>
        <dbReference type="WBParaSite" id="maker-uti_cns_0005505-snap-gene-0.6-mRNA-1"/>
    </source>
</evidence>
<keyword evidence="8" id="KW-1185">Reference proteome</keyword>
<dbReference type="InterPro" id="IPR015919">
    <property type="entry name" value="Cadherin-like_sf"/>
</dbReference>
<dbReference type="GO" id="GO:0007156">
    <property type="term" value="P:homophilic cell adhesion via plasma membrane adhesion molecules"/>
    <property type="evidence" value="ECO:0007669"/>
    <property type="project" value="InterPro"/>
</dbReference>
<organism evidence="8 9">
    <name type="scientific">Macrostomum lignano</name>
    <dbReference type="NCBI Taxonomy" id="282301"/>
    <lineage>
        <taxon>Eukaryota</taxon>
        <taxon>Metazoa</taxon>
        <taxon>Spiralia</taxon>
        <taxon>Lophotrochozoa</taxon>
        <taxon>Platyhelminthes</taxon>
        <taxon>Rhabditophora</taxon>
        <taxon>Macrostomorpha</taxon>
        <taxon>Macrostomida</taxon>
        <taxon>Macrostomidae</taxon>
        <taxon>Macrostomum</taxon>
    </lineage>
</organism>
<dbReference type="WBParaSite" id="maker-uti_cns_0045826-snap-gene-0.14-mRNA-1">
    <property type="protein sequence ID" value="maker-uti_cns_0045826-snap-gene-0.14-mRNA-1"/>
    <property type="gene ID" value="maker-uti_cns_0045826-snap-gene-0.14"/>
</dbReference>